<name>A0A6A4TF17_SCOMX</name>
<organism evidence="1 2">
    <name type="scientific">Scophthalmus maximus</name>
    <name type="common">Turbot</name>
    <name type="synonym">Psetta maxima</name>
    <dbReference type="NCBI Taxonomy" id="52904"/>
    <lineage>
        <taxon>Eukaryota</taxon>
        <taxon>Metazoa</taxon>
        <taxon>Chordata</taxon>
        <taxon>Craniata</taxon>
        <taxon>Vertebrata</taxon>
        <taxon>Euteleostomi</taxon>
        <taxon>Actinopterygii</taxon>
        <taxon>Neopterygii</taxon>
        <taxon>Teleostei</taxon>
        <taxon>Neoteleostei</taxon>
        <taxon>Acanthomorphata</taxon>
        <taxon>Carangaria</taxon>
        <taxon>Pleuronectiformes</taxon>
        <taxon>Pleuronectoidei</taxon>
        <taxon>Scophthalmidae</taxon>
        <taxon>Scophthalmus</taxon>
    </lineage>
</organism>
<reference evidence="1 2" key="1">
    <citation type="submission" date="2019-06" db="EMBL/GenBank/DDBJ databases">
        <title>Draft genomes of female and male turbot (Scophthalmus maximus).</title>
        <authorList>
            <person name="Xu H."/>
            <person name="Xu X.-W."/>
            <person name="Shao C."/>
            <person name="Chen S."/>
        </authorList>
    </citation>
    <scope>NUCLEOTIDE SEQUENCE [LARGE SCALE GENOMIC DNA]</scope>
    <source>
        <strain evidence="1">Ysfricsl-2016a</strain>
        <tissue evidence="1">Blood</tissue>
    </source>
</reference>
<accession>A0A6A4TF17</accession>
<gene>
    <name evidence="1" type="ORF">F2P81_003751</name>
</gene>
<dbReference type="EMBL" id="VEVO01000003">
    <property type="protein sequence ID" value="KAF0044593.1"/>
    <property type="molecule type" value="Genomic_DNA"/>
</dbReference>
<proteinExistence type="predicted"/>
<evidence type="ECO:0000313" key="1">
    <source>
        <dbReference type="EMBL" id="KAF0044593.1"/>
    </source>
</evidence>
<dbReference type="AlphaFoldDB" id="A0A6A4TF17"/>
<comment type="caution">
    <text evidence="1">The sequence shown here is derived from an EMBL/GenBank/DDBJ whole genome shotgun (WGS) entry which is preliminary data.</text>
</comment>
<evidence type="ECO:0000313" key="2">
    <source>
        <dbReference type="Proteomes" id="UP000438429"/>
    </source>
</evidence>
<dbReference type="Proteomes" id="UP000438429">
    <property type="component" value="Unassembled WGS sequence"/>
</dbReference>
<protein>
    <submittedName>
        <fullName evidence="1">Uncharacterized protein</fullName>
    </submittedName>
</protein>
<sequence>MKSFNVLFSNCSYVIWLCQRKRCGHRSWDSVSGSGAAAPNSREKTFFLSIDLFHMLCGARVDKEPPISSPSGPDAPLQVVFLSAFLEPWNFNDIVDQESEKHQSDAGAA</sequence>